<protein>
    <submittedName>
        <fullName evidence="2">Uncharacterized protein</fullName>
    </submittedName>
</protein>
<comment type="caution">
    <text evidence="2">The sequence shown here is derived from an EMBL/GenBank/DDBJ whole genome shotgun (WGS) entry which is preliminary data.</text>
</comment>
<dbReference type="Proteomes" id="UP000222542">
    <property type="component" value="Unassembled WGS sequence"/>
</dbReference>
<reference evidence="2 3" key="1">
    <citation type="journal article" date="2014" name="Nat. Genet.">
        <title>Genome sequence of the hot pepper provides insights into the evolution of pungency in Capsicum species.</title>
        <authorList>
            <person name="Kim S."/>
            <person name="Park M."/>
            <person name="Yeom S.I."/>
            <person name="Kim Y.M."/>
            <person name="Lee J.M."/>
            <person name="Lee H.A."/>
            <person name="Seo E."/>
            <person name="Choi J."/>
            <person name="Cheong K."/>
            <person name="Kim K.T."/>
            <person name="Jung K."/>
            <person name="Lee G.W."/>
            <person name="Oh S.K."/>
            <person name="Bae C."/>
            <person name="Kim S.B."/>
            <person name="Lee H.Y."/>
            <person name="Kim S.Y."/>
            <person name="Kim M.S."/>
            <person name="Kang B.C."/>
            <person name="Jo Y.D."/>
            <person name="Yang H.B."/>
            <person name="Jeong H.J."/>
            <person name="Kang W.H."/>
            <person name="Kwon J.K."/>
            <person name="Shin C."/>
            <person name="Lim J.Y."/>
            <person name="Park J.H."/>
            <person name="Huh J.H."/>
            <person name="Kim J.S."/>
            <person name="Kim B.D."/>
            <person name="Cohen O."/>
            <person name="Paran I."/>
            <person name="Suh M.C."/>
            <person name="Lee S.B."/>
            <person name="Kim Y.K."/>
            <person name="Shin Y."/>
            <person name="Noh S.J."/>
            <person name="Park J."/>
            <person name="Seo Y.S."/>
            <person name="Kwon S.Y."/>
            <person name="Kim H.A."/>
            <person name="Park J.M."/>
            <person name="Kim H.J."/>
            <person name="Choi S.B."/>
            <person name="Bosland P.W."/>
            <person name="Reeves G."/>
            <person name="Jo S.H."/>
            <person name="Lee B.W."/>
            <person name="Cho H.T."/>
            <person name="Choi H.S."/>
            <person name="Lee M.S."/>
            <person name="Yu Y."/>
            <person name="Do Choi Y."/>
            <person name="Park B.S."/>
            <person name="van Deynze A."/>
            <person name="Ashrafi H."/>
            <person name="Hill T."/>
            <person name="Kim W.T."/>
            <person name="Pai H.S."/>
            <person name="Ahn H.K."/>
            <person name="Yeam I."/>
            <person name="Giovannoni J.J."/>
            <person name="Rose J.K."/>
            <person name="Sorensen I."/>
            <person name="Lee S.J."/>
            <person name="Kim R.W."/>
            <person name="Choi I.Y."/>
            <person name="Choi B.S."/>
            <person name="Lim J.S."/>
            <person name="Lee Y.H."/>
            <person name="Choi D."/>
        </authorList>
    </citation>
    <scope>NUCLEOTIDE SEQUENCE [LARGE SCALE GENOMIC DNA]</scope>
    <source>
        <strain evidence="3">cv. CM334</strain>
    </source>
</reference>
<dbReference type="EMBL" id="AYRZ02000010">
    <property type="protein sequence ID" value="PHT70585.1"/>
    <property type="molecule type" value="Genomic_DNA"/>
</dbReference>
<dbReference type="STRING" id="4072.A0A2G2YLL1"/>
<evidence type="ECO:0000256" key="1">
    <source>
        <dbReference type="SAM" id="MobiDB-lite"/>
    </source>
</evidence>
<proteinExistence type="predicted"/>
<evidence type="ECO:0000313" key="2">
    <source>
        <dbReference type="EMBL" id="PHT70585.1"/>
    </source>
</evidence>
<sequence>MSDTLTASKRATTRKRNLRKKTKKEKKIIPMKEVMVVEDGEKDDDIDSGLPISMSKKKNKKFELVNLLVIKIEHINKVMHVKDEKYVELAGNPVETNVVYYLLSALPVYCTYLTIFIHKGPGPLLDEISPQGILLVPRGADDNCVVVGSHVIGNRLRASSAIDDREVDLLLHETTRIHRMENQGKKDHYEDILGRQN</sequence>
<organism evidence="2 3">
    <name type="scientific">Capsicum annuum</name>
    <name type="common">Capsicum pepper</name>
    <dbReference type="NCBI Taxonomy" id="4072"/>
    <lineage>
        <taxon>Eukaryota</taxon>
        <taxon>Viridiplantae</taxon>
        <taxon>Streptophyta</taxon>
        <taxon>Embryophyta</taxon>
        <taxon>Tracheophyta</taxon>
        <taxon>Spermatophyta</taxon>
        <taxon>Magnoliopsida</taxon>
        <taxon>eudicotyledons</taxon>
        <taxon>Gunneridae</taxon>
        <taxon>Pentapetalae</taxon>
        <taxon>asterids</taxon>
        <taxon>lamiids</taxon>
        <taxon>Solanales</taxon>
        <taxon>Solanaceae</taxon>
        <taxon>Solanoideae</taxon>
        <taxon>Capsiceae</taxon>
        <taxon>Capsicum</taxon>
    </lineage>
</organism>
<reference evidence="2 3" key="2">
    <citation type="journal article" date="2017" name="Genome Biol.">
        <title>New reference genome sequences of hot pepper reveal the massive evolution of plant disease-resistance genes by retroduplication.</title>
        <authorList>
            <person name="Kim S."/>
            <person name="Park J."/>
            <person name="Yeom S.I."/>
            <person name="Kim Y.M."/>
            <person name="Seo E."/>
            <person name="Kim K.T."/>
            <person name="Kim M.S."/>
            <person name="Lee J.M."/>
            <person name="Cheong K."/>
            <person name="Shin H.S."/>
            <person name="Kim S.B."/>
            <person name="Han K."/>
            <person name="Lee J."/>
            <person name="Park M."/>
            <person name="Lee H.A."/>
            <person name="Lee H.Y."/>
            <person name="Lee Y."/>
            <person name="Oh S."/>
            <person name="Lee J.H."/>
            <person name="Choi E."/>
            <person name="Choi E."/>
            <person name="Lee S.E."/>
            <person name="Jeon J."/>
            <person name="Kim H."/>
            <person name="Choi G."/>
            <person name="Song H."/>
            <person name="Lee J."/>
            <person name="Lee S.C."/>
            <person name="Kwon J.K."/>
            <person name="Lee H.Y."/>
            <person name="Koo N."/>
            <person name="Hong Y."/>
            <person name="Kim R.W."/>
            <person name="Kang W.H."/>
            <person name="Huh J.H."/>
            <person name="Kang B.C."/>
            <person name="Yang T.J."/>
            <person name="Lee Y.H."/>
            <person name="Bennetzen J.L."/>
            <person name="Choi D."/>
        </authorList>
    </citation>
    <scope>NUCLEOTIDE SEQUENCE [LARGE SCALE GENOMIC DNA]</scope>
    <source>
        <strain evidence="3">cv. CM334</strain>
    </source>
</reference>
<feature type="compositionally biased region" description="Basic residues" evidence="1">
    <location>
        <begin position="11"/>
        <end position="25"/>
    </location>
</feature>
<name>A0A2G2YLL1_CAPAN</name>
<accession>A0A2G2YLL1</accession>
<dbReference type="Gramene" id="PHT70585">
    <property type="protein sequence ID" value="PHT70585"/>
    <property type="gene ID" value="T459_25689"/>
</dbReference>
<feature type="region of interest" description="Disordered" evidence="1">
    <location>
        <begin position="1"/>
        <end position="25"/>
    </location>
</feature>
<dbReference type="AlphaFoldDB" id="A0A2G2YLL1"/>
<gene>
    <name evidence="2" type="ORF">T459_25689</name>
</gene>
<evidence type="ECO:0000313" key="3">
    <source>
        <dbReference type="Proteomes" id="UP000222542"/>
    </source>
</evidence>
<keyword evidence="3" id="KW-1185">Reference proteome</keyword>